<protein>
    <submittedName>
        <fullName evidence="2">Uncharacterized protein</fullName>
    </submittedName>
</protein>
<evidence type="ECO:0000313" key="2">
    <source>
        <dbReference type="EMBL" id="QVI23008.1"/>
    </source>
</evidence>
<accession>A0ABX8CSZ1</accession>
<feature type="compositionally biased region" description="Acidic residues" evidence="1">
    <location>
        <begin position="101"/>
        <end position="110"/>
    </location>
</feature>
<sequence>MAIIELEWLLTSDVAHEVAFRVDVPERNRGQWVLSYLPTTRRLTREQALAGLGLAELILIGLRSPGGEFDADIAALHAAVIGLTVTEAMCLLALRDTGTSDGDEPPEEGETPGAGRAVLLRPHHNRGIAGELRGARR</sequence>
<name>A0ABX8CSZ1_9NOCA</name>
<feature type="region of interest" description="Disordered" evidence="1">
    <location>
        <begin position="96"/>
        <end position="137"/>
    </location>
</feature>
<dbReference type="RefSeq" id="WP_213559085.1">
    <property type="nucleotide sequence ID" value="NZ_JBHZDI010000028.1"/>
</dbReference>
<keyword evidence="3" id="KW-1185">Reference proteome</keyword>
<reference evidence="2 3" key="1">
    <citation type="submission" date="2021-04" db="EMBL/GenBank/DDBJ databases">
        <title>Nocardia tengchongensis.</title>
        <authorList>
            <person name="Zhuang k."/>
            <person name="Ran Y."/>
            <person name="Li W."/>
        </authorList>
    </citation>
    <scope>NUCLEOTIDE SEQUENCE [LARGE SCALE GENOMIC DNA]</scope>
    <source>
        <strain evidence="2 3">CFH S0057</strain>
    </source>
</reference>
<proteinExistence type="predicted"/>
<dbReference type="Proteomes" id="UP000683310">
    <property type="component" value="Chromosome"/>
</dbReference>
<evidence type="ECO:0000313" key="3">
    <source>
        <dbReference type="Proteomes" id="UP000683310"/>
    </source>
</evidence>
<organism evidence="2 3">
    <name type="scientific">Nocardia tengchongensis</name>
    <dbReference type="NCBI Taxonomy" id="2055889"/>
    <lineage>
        <taxon>Bacteria</taxon>
        <taxon>Bacillati</taxon>
        <taxon>Actinomycetota</taxon>
        <taxon>Actinomycetes</taxon>
        <taxon>Mycobacteriales</taxon>
        <taxon>Nocardiaceae</taxon>
        <taxon>Nocardia</taxon>
    </lineage>
</organism>
<dbReference type="EMBL" id="CP074371">
    <property type="protein sequence ID" value="QVI23008.1"/>
    <property type="molecule type" value="Genomic_DNA"/>
</dbReference>
<gene>
    <name evidence="2" type="ORF">KHQ06_08760</name>
</gene>
<evidence type="ECO:0000256" key="1">
    <source>
        <dbReference type="SAM" id="MobiDB-lite"/>
    </source>
</evidence>